<keyword evidence="7 14" id="KW-0418">Kinase</keyword>
<evidence type="ECO:0000256" key="12">
    <source>
        <dbReference type="ARBA" id="ARBA00033413"/>
    </source>
</evidence>
<evidence type="ECO:0000313" key="14">
    <source>
        <dbReference type="EMBL" id="PWF23188.1"/>
    </source>
</evidence>
<comment type="similarity">
    <text evidence="2">Belongs to the HPPK family.</text>
</comment>
<evidence type="ECO:0000256" key="3">
    <source>
        <dbReference type="ARBA" id="ARBA00013253"/>
    </source>
</evidence>
<dbReference type="UniPathway" id="UPA00077">
    <property type="reaction ID" value="UER00155"/>
</dbReference>
<evidence type="ECO:0000256" key="8">
    <source>
        <dbReference type="ARBA" id="ARBA00022840"/>
    </source>
</evidence>
<evidence type="ECO:0000313" key="15">
    <source>
        <dbReference type="Proteomes" id="UP000245212"/>
    </source>
</evidence>
<dbReference type="PANTHER" id="PTHR43071">
    <property type="entry name" value="2-AMINO-4-HYDROXY-6-HYDROXYMETHYLDIHYDROPTERIDINE PYROPHOSPHOKINASE"/>
    <property type="match status" value="1"/>
</dbReference>
<keyword evidence="6" id="KW-0547">Nucleotide-binding</keyword>
<reference evidence="15" key="1">
    <citation type="submission" date="2018-05" db="EMBL/GenBank/DDBJ databases">
        <authorList>
            <person name="Li Y."/>
        </authorList>
    </citation>
    <scope>NUCLEOTIDE SEQUENCE [LARGE SCALE GENOMIC DNA]</scope>
    <source>
        <strain evidence="15">3d-2-2</strain>
    </source>
</reference>
<keyword evidence="8" id="KW-0067">ATP-binding</keyword>
<dbReference type="InterPro" id="IPR000550">
    <property type="entry name" value="Hppk"/>
</dbReference>
<dbReference type="GO" id="GO:0016301">
    <property type="term" value="F:kinase activity"/>
    <property type="evidence" value="ECO:0007669"/>
    <property type="project" value="UniProtKB-KW"/>
</dbReference>
<sequence>MMQAWIGLGANLGNPLVTLQMALRELAQAEDVIVQATSSFYRTAPVDSSGPDYVNAVTRIDTSLPPHALLALLQRIEQQHGRQRPYQNAPRTLDLDLLLYEDLRIDDDTLVVPHPRIHLRAFVLQPLLDIEPDMKIKDQSLHEWLARIGDAQPLQKLPVSFSPTGS</sequence>
<evidence type="ECO:0000256" key="2">
    <source>
        <dbReference type="ARBA" id="ARBA00005810"/>
    </source>
</evidence>
<name>A0A2V1K419_9BURK</name>
<keyword evidence="15" id="KW-1185">Reference proteome</keyword>
<evidence type="ECO:0000256" key="9">
    <source>
        <dbReference type="ARBA" id="ARBA00022909"/>
    </source>
</evidence>
<dbReference type="InterPro" id="IPR035907">
    <property type="entry name" value="Hppk_sf"/>
</dbReference>
<dbReference type="GO" id="GO:0003848">
    <property type="term" value="F:2-amino-4-hydroxy-6-hydroxymethyldihydropteridine diphosphokinase activity"/>
    <property type="evidence" value="ECO:0007669"/>
    <property type="project" value="UniProtKB-EC"/>
</dbReference>
<dbReference type="CDD" id="cd00483">
    <property type="entry name" value="HPPK"/>
    <property type="match status" value="1"/>
</dbReference>
<keyword evidence="5" id="KW-0808">Transferase</keyword>
<proteinExistence type="inferred from homology"/>
<dbReference type="SUPFAM" id="SSF55083">
    <property type="entry name" value="6-hydroxymethyl-7,8-dihydropterin pyrophosphokinase, HPPK"/>
    <property type="match status" value="1"/>
</dbReference>
<comment type="pathway">
    <text evidence="1">Cofactor biosynthesis; tetrahydrofolate biosynthesis; 2-amino-4-hydroxy-6-hydroxymethyl-7,8-dihydropteridine diphosphate from 7,8-dihydroneopterin triphosphate: step 4/4.</text>
</comment>
<comment type="caution">
    <text evidence="14">The sequence shown here is derived from an EMBL/GenBank/DDBJ whole genome shotgun (WGS) entry which is preliminary data.</text>
</comment>
<dbReference type="EMBL" id="QETA01000003">
    <property type="protein sequence ID" value="PWF23188.1"/>
    <property type="molecule type" value="Genomic_DNA"/>
</dbReference>
<evidence type="ECO:0000256" key="10">
    <source>
        <dbReference type="ARBA" id="ARBA00029409"/>
    </source>
</evidence>
<keyword evidence="9" id="KW-0289">Folate biosynthesis</keyword>
<dbReference type="PANTHER" id="PTHR43071:SF1">
    <property type="entry name" value="2-AMINO-4-HYDROXY-6-HYDROXYMETHYLDIHYDROPTERIDINE PYROPHOSPHOKINASE"/>
    <property type="match status" value="1"/>
</dbReference>
<evidence type="ECO:0000259" key="13">
    <source>
        <dbReference type="Pfam" id="PF01288"/>
    </source>
</evidence>
<evidence type="ECO:0000256" key="5">
    <source>
        <dbReference type="ARBA" id="ARBA00022679"/>
    </source>
</evidence>
<dbReference type="AlphaFoldDB" id="A0A2V1K419"/>
<feature type="domain" description="7,8-dihydro-6-hydroxymethylpterin-pyrophosphokinase" evidence="13">
    <location>
        <begin position="6"/>
        <end position="132"/>
    </location>
</feature>
<dbReference type="EC" id="2.7.6.3" evidence="3"/>
<dbReference type="NCBIfam" id="TIGR01498">
    <property type="entry name" value="folK"/>
    <property type="match status" value="1"/>
</dbReference>
<accession>A0A2V1K419</accession>
<comment type="function">
    <text evidence="10">Catalyzes the transfer of pyrophosphate from adenosine triphosphate (ATP) to 6-hydroxymethyl-7,8-dihydropterin, an enzymatic step in folate biosynthesis pathway.</text>
</comment>
<protein>
    <recommendedName>
        <fullName evidence="4">2-amino-4-hydroxy-6-hydroxymethyldihydropteridine pyrophosphokinase</fullName>
        <ecNumber evidence="3">2.7.6.3</ecNumber>
    </recommendedName>
    <alternativeName>
        <fullName evidence="11">6-hydroxymethyl-7,8-dihydropterin pyrophosphokinase</fullName>
    </alternativeName>
    <alternativeName>
        <fullName evidence="12">7,8-dihydro-6-hydroxymethylpterin-pyrophosphokinase</fullName>
    </alternativeName>
</protein>
<dbReference type="Gene3D" id="3.30.70.560">
    <property type="entry name" value="7,8-Dihydro-6-hydroxymethylpterin-pyrophosphokinase HPPK"/>
    <property type="match status" value="1"/>
</dbReference>
<evidence type="ECO:0000256" key="6">
    <source>
        <dbReference type="ARBA" id="ARBA00022741"/>
    </source>
</evidence>
<organism evidence="14 15">
    <name type="scientific">Corticimicrobacter populi</name>
    <dbReference type="NCBI Taxonomy" id="2175229"/>
    <lineage>
        <taxon>Bacteria</taxon>
        <taxon>Pseudomonadati</taxon>
        <taxon>Pseudomonadota</taxon>
        <taxon>Betaproteobacteria</taxon>
        <taxon>Burkholderiales</taxon>
        <taxon>Alcaligenaceae</taxon>
        <taxon>Corticimicrobacter</taxon>
    </lineage>
</organism>
<gene>
    <name evidence="14" type="primary">folK</name>
    <name evidence="14" type="ORF">DD235_09365</name>
</gene>
<evidence type="ECO:0000256" key="7">
    <source>
        <dbReference type="ARBA" id="ARBA00022777"/>
    </source>
</evidence>
<evidence type="ECO:0000256" key="11">
    <source>
        <dbReference type="ARBA" id="ARBA00029766"/>
    </source>
</evidence>
<evidence type="ECO:0000256" key="4">
    <source>
        <dbReference type="ARBA" id="ARBA00016218"/>
    </source>
</evidence>
<evidence type="ECO:0000256" key="1">
    <source>
        <dbReference type="ARBA" id="ARBA00005051"/>
    </source>
</evidence>
<dbReference type="GO" id="GO:0005524">
    <property type="term" value="F:ATP binding"/>
    <property type="evidence" value="ECO:0007669"/>
    <property type="project" value="UniProtKB-KW"/>
</dbReference>
<dbReference type="Proteomes" id="UP000245212">
    <property type="component" value="Unassembled WGS sequence"/>
</dbReference>
<dbReference type="Pfam" id="PF01288">
    <property type="entry name" value="HPPK"/>
    <property type="match status" value="1"/>
</dbReference>
<dbReference type="GO" id="GO:0046656">
    <property type="term" value="P:folic acid biosynthetic process"/>
    <property type="evidence" value="ECO:0007669"/>
    <property type="project" value="UniProtKB-KW"/>
</dbReference>
<dbReference type="GO" id="GO:0046654">
    <property type="term" value="P:tetrahydrofolate biosynthetic process"/>
    <property type="evidence" value="ECO:0007669"/>
    <property type="project" value="UniProtKB-UniPathway"/>
</dbReference>